<dbReference type="HOGENOM" id="CLU_1888345_0_0_1"/>
<evidence type="ECO:0000313" key="3">
    <source>
        <dbReference type="Proteomes" id="UP000015103"/>
    </source>
</evidence>
<evidence type="ECO:0000256" key="1">
    <source>
        <dbReference type="SAM" id="Phobius"/>
    </source>
</evidence>
<name>T1HYF2_RHOPR</name>
<dbReference type="PANTHER" id="PTHR36694:SF11">
    <property type="entry name" value="LP21121P-RELATED"/>
    <property type="match status" value="1"/>
</dbReference>
<dbReference type="EnsemblMetazoa" id="RPRC009072-RA">
    <property type="protein sequence ID" value="RPRC009072-PA"/>
    <property type="gene ID" value="RPRC009072"/>
</dbReference>
<dbReference type="RefSeq" id="XP_073973908.1">
    <property type="nucleotide sequence ID" value="XM_074117807.1"/>
</dbReference>
<keyword evidence="3" id="KW-1185">Reference proteome</keyword>
<accession>T1HYF2</accession>
<dbReference type="AlphaFoldDB" id="T1HYF2"/>
<sequence length="211" mass="23441">MTVPLRRCFYLFNLRQGTMLIGITVLLLSGFCLFLLLLGSAHAHEMATMLEADIEDSAEREGIVLSADGIDVQESHNDIILHKAHNLAVLVIVWLYLGVALATVHLVLCVLLLYGAIMRVRQLLVPWMCVALVGLVLCCTAMLVSMYLVRGYGALAIFISSSIIISLGFYLWMVVYSHYMEMAESKGCSVSARTHHTLNDRYLLVAYTTNV</sequence>
<dbReference type="InParanoid" id="T1HYF2"/>
<feature type="transmembrane region" description="Helical" evidence="1">
    <location>
        <begin position="91"/>
        <end position="117"/>
    </location>
</feature>
<feature type="transmembrane region" description="Helical" evidence="1">
    <location>
        <begin position="154"/>
        <end position="176"/>
    </location>
</feature>
<keyword evidence="1" id="KW-0812">Transmembrane</keyword>
<keyword evidence="1" id="KW-1133">Transmembrane helix</keyword>
<dbReference type="VEuPathDB" id="VectorBase:RPRC009072"/>
<dbReference type="Proteomes" id="UP000015103">
    <property type="component" value="Unassembled WGS sequence"/>
</dbReference>
<protein>
    <submittedName>
        <fullName evidence="2">Uncharacterized protein</fullName>
    </submittedName>
</protein>
<reference evidence="2" key="1">
    <citation type="submission" date="2015-05" db="UniProtKB">
        <authorList>
            <consortium name="EnsemblMetazoa"/>
        </authorList>
    </citation>
    <scope>IDENTIFICATION</scope>
</reference>
<organism evidence="2 3">
    <name type="scientific">Rhodnius prolixus</name>
    <name type="common">Triatomid bug</name>
    <dbReference type="NCBI Taxonomy" id="13249"/>
    <lineage>
        <taxon>Eukaryota</taxon>
        <taxon>Metazoa</taxon>
        <taxon>Ecdysozoa</taxon>
        <taxon>Arthropoda</taxon>
        <taxon>Hexapoda</taxon>
        <taxon>Insecta</taxon>
        <taxon>Pterygota</taxon>
        <taxon>Neoptera</taxon>
        <taxon>Paraneoptera</taxon>
        <taxon>Hemiptera</taxon>
        <taxon>Heteroptera</taxon>
        <taxon>Panheteroptera</taxon>
        <taxon>Cimicomorpha</taxon>
        <taxon>Reduviidae</taxon>
        <taxon>Triatominae</taxon>
        <taxon>Rhodnius</taxon>
    </lineage>
</organism>
<dbReference type="GeneID" id="141448935"/>
<proteinExistence type="predicted"/>
<evidence type="ECO:0000313" key="2">
    <source>
        <dbReference type="EnsemblMetazoa" id="RPRC009072-PA"/>
    </source>
</evidence>
<dbReference type="EMBL" id="ACPB03000247">
    <property type="status" value="NOT_ANNOTATED_CDS"/>
    <property type="molecule type" value="Genomic_DNA"/>
</dbReference>
<keyword evidence="1" id="KW-0472">Membrane</keyword>
<feature type="transmembrane region" description="Helical" evidence="1">
    <location>
        <begin position="124"/>
        <end position="148"/>
    </location>
</feature>
<dbReference type="PANTHER" id="PTHR36694">
    <property type="entry name" value="PASIFLORA 1, ISOFORM A-RELATED"/>
    <property type="match status" value="1"/>
</dbReference>